<keyword evidence="8" id="KW-0493">Microtubule</keyword>
<evidence type="ECO:0000313" key="21">
    <source>
        <dbReference type="EMBL" id="OVF08842.1"/>
    </source>
</evidence>
<evidence type="ECO:0000256" key="2">
    <source>
        <dbReference type="ARBA" id="ARBA00004186"/>
    </source>
</evidence>
<dbReference type="PANTHER" id="PTHR28216">
    <property type="entry name" value="DASH COMPLEX SUBUNIT DUO1"/>
    <property type="match status" value="1"/>
</dbReference>
<evidence type="ECO:0000256" key="17">
    <source>
        <dbReference type="ARBA" id="ARBA00044152"/>
    </source>
</evidence>
<feature type="compositionally biased region" description="Basic and acidic residues" evidence="20">
    <location>
        <begin position="119"/>
        <end position="128"/>
    </location>
</feature>
<evidence type="ECO:0000256" key="14">
    <source>
        <dbReference type="ARBA" id="ARBA00023242"/>
    </source>
</evidence>
<evidence type="ECO:0000256" key="8">
    <source>
        <dbReference type="ARBA" id="ARBA00022701"/>
    </source>
</evidence>
<sequence length="128" mass="14920">MSRQQTLERELEQVTNLNKTVDSLLETIRTTQQNIATTKSATDSTSALLEDWIRILNQTSFANNALQNPLWEGSKDEDIEEENLYVLQREKQLEAELKVLEQENQKLEARLSTLNNEQSTRETKRSRR</sequence>
<evidence type="ECO:0000256" key="12">
    <source>
        <dbReference type="ARBA" id="ARBA00023054"/>
    </source>
</evidence>
<keyword evidence="5" id="KW-0158">Chromosome</keyword>
<dbReference type="EMBL" id="LYUB02000007">
    <property type="protein sequence ID" value="OVF08842.1"/>
    <property type="molecule type" value="Genomic_DNA"/>
</dbReference>
<evidence type="ECO:0000256" key="4">
    <source>
        <dbReference type="ARBA" id="ARBA00005366"/>
    </source>
</evidence>
<dbReference type="KEGG" id="clus:A9F13_07g03289"/>
<keyword evidence="6" id="KW-0963">Cytoplasm</keyword>
<keyword evidence="10" id="KW-0159">Chromosome partition</keyword>
<evidence type="ECO:0000256" key="7">
    <source>
        <dbReference type="ARBA" id="ARBA00022618"/>
    </source>
</evidence>
<evidence type="ECO:0000256" key="5">
    <source>
        <dbReference type="ARBA" id="ARBA00022454"/>
    </source>
</evidence>
<evidence type="ECO:0000256" key="1">
    <source>
        <dbReference type="ARBA" id="ARBA00004123"/>
    </source>
</evidence>
<reference evidence="21 22" key="1">
    <citation type="submission" date="2017-04" db="EMBL/GenBank/DDBJ databases">
        <title>Draft genome of the yeast Clavispora lusitaniae type strain CBS 6936.</title>
        <authorList>
            <person name="Durrens P."/>
            <person name="Klopp C."/>
            <person name="Biteau N."/>
            <person name="Fitton-Ouhabi V."/>
            <person name="Dementhon K."/>
            <person name="Accoceberry I."/>
            <person name="Sherman D.J."/>
            <person name="Noel T."/>
        </authorList>
    </citation>
    <scope>NUCLEOTIDE SEQUENCE [LARGE SCALE GENOMIC DNA]</scope>
    <source>
        <strain evidence="21 22">CBS 6936</strain>
    </source>
</reference>
<dbReference type="Proteomes" id="UP000195602">
    <property type="component" value="Unassembled WGS sequence"/>
</dbReference>
<gene>
    <name evidence="21" type="ORF">A9F13_07g03289</name>
</gene>
<keyword evidence="13" id="KW-0206">Cytoskeleton</keyword>
<dbReference type="GO" id="GO:0051301">
    <property type="term" value="P:cell division"/>
    <property type="evidence" value="ECO:0007669"/>
    <property type="project" value="UniProtKB-KW"/>
</dbReference>
<evidence type="ECO:0000256" key="18">
    <source>
        <dbReference type="ARBA" id="ARBA00044358"/>
    </source>
</evidence>
<comment type="caution">
    <text evidence="21">The sequence shown here is derived from an EMBL/GenBank/DDBJ whole genome shotgun (WGS) entry which is preliminary data.</text>
</comment>
<proteinExistence type="inferred from homology"/>
<evidence type="ECO:0000256" key="10">
    <source>
        <dbReference type="ARBA" id="ARBA00022829"/>
    </source>
</evidence>
<evidence type="ECO:0000256" key="13">
    <source>
        <dbReference type="ARBA" id="ARBA00023212"/>
    </source>
</evidence>
<comment type="similarity">
    <text evidence="4">Belongs to the DASH complex DUO1 family.</text>
</comment>
<evidence type="ECO:0000256" key="16">
    <source>
        <dbReference type="ARBA" id="ARBA00023328"/>
    </source>
</evidence>
<dbReference type="AlphaFoldDB" id="A0AA91Q0I0"/>
<protein>
    <recommendedName>
        <fullName evidence="17">DASH complex subunit DUO1</fullName>
    </recommendedName>
    <alternativeName>
        <fullName evidence="18">Outer kinetochore protein DUO1</fullName>
    </alternativeName>
</protein>
<feature type="region of interest" description="Disordered" evidence="20">
    <location>
        <begin position="108"/>
        <end position="128"/>
    </location>
</feature>
<accession>A0AA91Q0I0</accession>
<organism evidence="21 22">
    <name type="scientific">Clavispora lusitaniae</name>
    <name type="common">Candida lusitaniae</name>
    <dbReference type="NCBI Taxonomy" id="36911"/>
    <lineage>
        <taxon>Eukaryota</taxon>
        <taxon>Fungi</taxon>
        <taxon>Dikarya</taxon>
        <taxon>Ascomycota</taxon>
        <taxon>Saccharomycotina</taxon>
        <taxon>Pichiomycetes</taxon>
        <taxon>Metschnikowiaceae</taxon>
        <taxon>Clavispora</taxon>
    </lineage>
</organism>
<name>A0AA91Q0I0_CLALS</name>
<keyword evidence="15" id="KW-0131">Cell cycle</keyword>
<evidence type="ECO:0000256" key="15">
    <source>
        <dbReference type="ARBA" id="ARBA00023306"/>
    </source>
</evidence>
<dbReference type="GO" id="GO:0005874">
    <property type="term" value="C:microtubule"/>
    <property type="evidence" value="ECO:0007669"/>
    <property type="project" value="UniProtKB-KW"/>
</dbReference>
<evidence type="ECO:0000313" key="22">
    <source>
        <dbReference type="Proteomes" id="UP000195602"/>
    </source>
</evidence>
<evidence type="ECO:0000256" key="20">
    <source>
        <dbReference type="SAM" id="MobiDB-lite"/>
    </source>
</evidence>
<dbReference type="InterPro" id="IPR013960">
    <property type="entry name" value="DASH_Duo1"/>
</dbReference>
<evidence type="ECO:0000256" key="6">
    <source>
        <dbReference type="ARBA" id="ARBA00022490"/>
    </source>
</evidence>
<keyword evidence="11" id="KW-0995">Kinetochore</keyword>
<dbReference type="Pfam" id="PF08651">
    <property type="entry name" value="DASH_Duo1"/>
    <property type="match status" value="1"/>
</dbReference>
<evidence type="ECO:0000256" key="9">
    <source>
        <dbReference type="ARBA" id="ARBA00022776"/>
    </source>
</evidence>
<dbReference type="OMA" id="QNIAITH"/>
<keyword evidence="14" id="KW-0539">Nucleus</keyword>
<evidence type="ECO:0000256" key="11">
    <source>
        <dbReference type="ARBA" id="ARBA00022838"/>
    </source>
</evidence>
<dbReference type="GO" id="GO:0072686">
    <property type="term" value="C:mitotic spindle"/>
    <property type="evidence" value="ECO:0007669"/>
    <property type="project" value="InterPro"/>
</dbReference>
<keyword evidence="9" id="KW-0498">Mitosis</keyword>
<keyword evidence="16" id="KW-0137">Centromere</keyword>
<evidence type="ECO:0000256" key="3">
    <source>
        <dbReference type="ARBA" id="ARBA00004629"/>
    </source>
</evidence>
<dbReference type="GO" id="GO:0007059">
    <property type="term" value="P:chromosome segregation"/>
    <property type="evidence" value="ECO:0007669"/>
    <property type="project" value="UniProtKB-KW"/>
</dbReference>
<evidence type="ECO:0000256" key="19">
    <source>
        <dbReference type="SAM" id="Coils"/>
    </source>
</evidence>
<comment type="subcellular location">
    <subcellularLocation>
        <location evidence="3">Chromosome</location>
        <location evidence="3">Centromere</location>
        <location evidence="3">Kinetochore</location>
    </subcellularLocation>
    <subcellularLocation>
        <location evidence="2">Cytoplasm</location>
        <location evidence="2">Cytoskeleton</location>
        <location evidence="2">Spindle</location>
    </subcellularLocation>
    <subcellularLocation>
        <location evidence="1">Nucleus</location>
    </subcellularLocation>
</comment>
<keyword evidence="12 19" id="KW-0175">Coiled coil</keyword>
<dbReference type="GO" id="GO:0042729">
    <property type="term" value="C:DASH complex"/>
    <property type="evidence" value="ECO:0007669"/>
    <property type="project" value="InterPro"/>
</dbReference>
<feature type="coiled-coil region" evidence="19">
    <location>
        <begin position="7"/>
        <end position="34"/>
    </location>
</feature>
<dbReference type="GO" id="GO:0000278">
    <property type="term" value="P:mitotic cell cycle"/>
    <property type="evidence" value="ECO:0007669"/>
    <property type="project" value="InterPro"/>
</dbReference>
<keyword evidence="7" id="KW-0132">Cell division</keyword>
<dbReference type="PANTHER" id="PTHR28216:SF1">
    <property type="entry name" value="DASH COMPLEX SUBUNIT DUO1"/>
    <property type="match status" value="1"/>
</dbReference>